<feature type="region of interest" description="Disordered" evidence="1">
    <location>
        <begin position="1"/>
        <end position="21"/>
    </location>
</feature>
<comment type="caution">
    <text evidence="3">The sequence shown here is derived from an EMBL/GenBank/DDBJ whole genome shotgun (WGS) entry which is preliminary data.</text>
</comment>
<dbReference type="AlphaFoldDB" id="A0A5C6BZ21"/>
<dbReference type="Proteomes" id="UP000319908">
    <property type="component" value="Unassembled WGS sequence"/>
</dbReference>
<feature type="transmembrane region" description="Helical" evidence="2">
    <location>
        <begin position="34"/>
        <end position="56"/>
    </location>
</feature>
<evidence type="ECO:0000313" key="3">
    <source>
        <dbReference type="EMBL" id="TWU15839.1"/>
    </source>
</evidence>
<keyword evidence="2" id="KW-0812">Transmembrane</keyword>
<keyword evidence="2" id="KW-1133">Transmembrane helix</keyword>
<keyword evidence="4" id="KW-1185">Reference proteome</keyword>
<dbReference type="RefSeq" id="WP_146407617.1">
    <property type="nucleotide sequence ID" value="NZ_SJPU01000002.1"/>
</dbReference>
<keyword evidence="2" id="KW-0472">Membrane</keyword>
<sequence length="301" mass="33704">MSTSTDPAPPQPSSSNTRHETVDMRPSRFDLTSGFFLTLILFLGVIVSMMFLLWTLNRWASQSEIRHSPPVRTTFVDAGSTGSESDFDTPQWREVQELMEPAIEESLISVNEAAQEAARTLRPLGELPERASGAGHSGPDATAGIPEEEDDIVPRFERWQLNFSAGNRQDYAAQLDHFEIELGVIGGGIQGVDIVEHLSTQPQTHRLVNSEQEQRLFFMWTTASGLRDYEQVILTEAGVELEGRVVIRLIPRDLENQLALMELKFSTAAGHESVTDIAKTVFQCKPLKGGFEFRVIDQRYR</sequence>
<dbReference type="EMBL" id="SJPU01000002">
    <property type="protein sequence ID" value="TWU15839.1"/>
    <property type="molecule type" value="Genomic_DNA"/>
</dbReference>
<name>A0A5C6BZ21_9BACT</name>
<protein>
    <submittedName>
        <fullName evidence="3">Uncharacterized protein</fullName>
    </submittedName>
</protein>
<proteinExistence type="predicted"/>
<evidence type="ECO:0000256" key="1">
    <source>
        <dbReference type="SAM" id="MobiDB-lite"/>
    </source>
</evidence>
<gene>
    <name evidence="3" type="ORF">Poly21_30410</name>
</gene>
<evidence type="ECO:0000256" key="2">
    <source>
        <dbReference type="SAM" id="Phobius"/>
    </source>
</evidence>
<dbReference type="OrthoDB" id="264874at2"/>
<reference evidence="3 4" key="1">
    <citation type="journal article" date="2020" name="Antonie Van Leeuwenhoek">
        <title>Rhodopirellula heiligendammensis sp. nov., Rhodopirellula pilleata sp. nov., and Rhodopirellula solitaria sp. nov. isolated from natural or artificial marine surfaces in Northern Germany and California, USA, and emended description of the genus Rhodopirellula.</title>
        <authorList>
            <person name="Kallscheuer N."/>
            <person name="Wiegand S."/>
            <person name="Jogler M."/>
            <person name="Boedeker C."/>
            <person name="Peeters S.H."/>
            <person name="Rast P."/>
            <person name="Heuer A."/>
            <person name="Jetten M.S.M."/>
            <person name="Rohde M."/>
            <person name="Jogler C."/>
        </authorList>
    </citation>
    <scope>NUCLEOTIDE SEQUENCE [LARGE SCALE GENOMIC DNA]</scope>
    <source>
        <strain evidence="3 4">Poly21</strain>
    </source>
</reference>
<evidence type="ECO:0000313" key="4">
    <source>
        <dbReference type="Proteomes" id="UP000319908"/>
    </source>
</evidence>
<feature type="region of interest" description="Disordered" evidence="1">
    <location>
        <begin position="124"/>
        <end position="146"/>
    </location>
</feature>
<organism evidence="3 4">
    <name type="scientific">Allorhodopirellula heiligendammensis</name>
    <dbReference type="NCBI Taxonomy" id="2714739"/>
    <lineage>
        <taxon>Bacteria</taxon>
        <taxon>Pseudomonadati</taxon>
        <taxon>Planctomycetota</taxon>
        <taxon>Planctomycetia</taxon>
        <taxon>Pirellulales</taxon>
        <taxon>Pirellulaceae</taxon>
        <taxon>Allorhodopirellula</taxon>
    </lineage>
</organism>
<accession>A0A5C6BZ21</accession>